<protein>
    <submittedName>
        <fullName evidence="1">Uncharacterized protein</fullName>
    </submittedName>
</protein>
<dbReference type="EMBL" id="GGEC01051756">
    <property type="protein sequence ID" value="MBX32240.1"/>
    <property type="molecule type" value="Transcribed_RNA"/>
</dbReference>
<dbReference type="AlphaFoldDB" id="A0A2P2MPW3"/>
<reference evidence="1" key="1">
    <citation type="submission" date="2018-02" db="EMBL/GenBank/DDBJ databases">
        <title>Rhizophora mucronata_Transcriptome.</title>
        <authorList>
            <person name="Meera S.P."/>
            <person name="Sreeshan A."/>
            <person name="Augustine A."/>
        </authorList>
    </citation>
    <scope>NUCLEOTIDE SEQUENCE</scope>
    <source>
        <tissue evidence="1">Leaf</tissue>
    </source>
</reference>
<name>A0A2P2MPW3_RHIMU</name>
<sequence>MWVTHFLSLLSRSIHLGFLAIRASTLQ</sequence>
<accession>A0A2P2MPW3</accession>
<evidence type="ECO:0000313" key="1">
    <source>
        <dbReference type="EMBL" id="MBX32240.1"/>
    </source>
</evidence>
<organism evidence="1">
    <name type="scientific">Rhizophora mucronata</name>
    <name type="common">Asiatic mangrove</name>
    <dbReference type="NCBI Taxonomy" id="61149"/>
    <lineage>
        <taxon>Eukaryota</taxon>
        <taxon>Viridiplantae</taxon>
        <taxon>Streptophyta</taxon>
        <taxon>Embryophyta</taxon>
        <taxon>Tracheophyta</taxon>
        <taxon>Spermatophyta</taxon>
        <taxon>Magnoliopsida</taxon>
        <taxon>eudicotyledons</taxon>
        <taxon>Gunneridae</taxon>
        <taxon>Pentapetalae</taxon>
        <taxon>rosids</taxon>
        <taxon>fabids</taxon>
        <taxon>Malpighiales</taxon>
        <taxon>Rhizophoraceae</taxon>
        <taxon>Rhizophora</taxon>
    </lineage>
</organism>
<proteinExistence type="predicted"/>